<dbReference type="OrthoDB" id="272778at2759"/>
<protein>
    <recommendedName>
        <fullName evidence="6">UBA domain-containing protein</fullName>
    </recommendedName>
</protein>
<keyword evidence="4 5" id="KW-0472">Membrane</keyword>
<dbReference type="STRING" id="574566.I0YR95"/>
<comment type="caution">
    <text evidence="7">The sequence shown here is derived from an EMBL/GenBank/DDBJ whole genome shotgun (WGS) entry which is preliminary data.</text>
</comment>
<keyword evidence="8" id="KW-1185">Reference proteome</keyword>
<feature type="transmembrane region" description="Helical" evidence="5">
    <location>
        <begin position="12"/>
        <end position="31"/>
    </location>
</feature>
<dbReference type="RefSeq" id="XP_005645458.1">
    <property type="nucleotide sequence ID" value="XM_005645401.1"/>
</dbReference>
<evidence type="ECO:0000313" key="7">
    <source>
        <dbReference type="EMBL" id="EIE20914.1"/>
    </source>
</evidence>
<feature type="domain" description="UBA" evidence="6">
    <location>
        <begin position="235"/>
        <end position="273"/>
    </location>
</feature>
<feature type="transmembrane region" description="Helical" evidence="5">
    <location>
        <begin position="107"/>
        <end position="132"/>
    </location>
</feature>
<dbReference type="InterPro" id="IPR015940">
    <property type="entry name" value="UBA"/>
</dbReference>
<evidence type="ECO:0000256" key="4">
    <source>
        <dbReference type="ARBA" id="ARBA00023136"/>
    </source>
</evidence>
<accession>I0YR95</accession>
<evidence type="ECO:0000256" key="1">
    <source>
        <dbReference type="ARBA" id="ARBA00004141"/>
    </source>
</evidence>
<dbReference type="CDD" id="cd14297">
    <property type="entry name" value="UBA2_spUBP14_like"/>
    <property type="match status" value="1"/>
</dbReference>
<dbReference type="SUPFAM" id="SSF46934">
    <property type="entry name" value="UBA-like"/>
    <property type="match status" value="1"/>
</dbReference>
<comment type="subcellular location">
    <subcellularLocation>
        <location evidence="1">Membrane</location>
        <topology evidence="1">Multi-pass membrane protein</topology>
    </subcellularLocation>
</comment>
<dbReference type="AlphaFoldDB" id="I0YR95"/>
<evidence type="ECO:0000256" key="3">
    <source>
        <dbReference type="ARBA" id="ARBA00022989"/>
    </source>
</evidence>
<evidence type="ECO:0000313" key="8">
    <source>
        <dbReference type="Proteomes" id="UP000007264"/>
    </source>
</evidence>
<dbReference type="Gene3D" id="1.10.8.10">
    <property type="entry name" value="DNA helicase RuvA subunit, C-terminal domain"/>
    <property type="match status" value="1"/>
</dbReference>
<evidence type="ECO:0000259" key="6">
    <source>
        <dbReference type="PROSITE" id="PS50030"/>
    </source>
</evidence>
<dbReference type="InterPro" id="IPR035952">
    <property type="entry name" value="Rhomboid-like_sf"/>
</dbReference>
<dbReference type="InterPro" id="IPR009060">
    <property type="entry name" value="UBA-like_sf"/>
</dbReference>
<dbReference type="GO" id="GO:0016020">
    <property type="term" value="C:membrane"/>
    <property type="evidence" value="ECO:0007669"/>
    <property type="project" value="UniProtKB-SubCell"/>
</dbReference>
<proteinExistence type="predicted"/>
<feature type="transmembrane region" description="Helical" evidence="5">
    <location>
        <begin position="77"/>
        <end position="95"/>
    </location>
</feature>
<dbReference type="KEGG" id="csl:COCSUDRAFT_48460"/>
<dbReference type="GeneID" id="17038893"/>
<dbReference type="PROSITE" id="PS50030">
    <property type="entry name" value="UBA"/>
    <property type="match status" value="1"/>
</dbReference>
<evidence type="ECO:0000256" key="2">
    <source>
        <dbReference type="ARBA" id="ARBA00022692"/>
    </source>
</evidence>
<keyword evidence="2 5" id="KW-0812">Transmembrane</keyword>
<reference evidence="7 8" key="1">
    <citation type="journal article" date="2012" name="Genome Biol.">
        <title>The genome of the polar eukaryotic microalga coccomyxa subellipsoidea reveals traits of cold adaptation.</title>
        <authorList>
            <person name="Blanc G."/>
            <person name="Agarkova I."/>
            <person name="Grimwood J."/>
            <person name="Kuo A."/>
            <person name="Brueggeman A."/>
            <person name="Dunigan D."/>
            <person name="Gurnon J."/>
            <person name="Ladunga I."/>
            <person name="Lindquist E."/>
            <person name="Lucas S."/>
            <person name="Pangilinan J."/>
            <person name="Proschold T."/>
            <person name="Salamov A."/>
            <person name="Schmutz J."/>
            <person name="Weeks D."/>
            <person name="Yamada T."/>
            <person name="Claverie J.M."/>
            <person name="Grigoriev I."/>
            <person name="Van Etten J."/>
            <person name="Lomsadze A."/>
            <person name="Borodovsky M."/>
        </authorList>
    </citation>
    <scope>NUCLEOTIDE SEQUENCE [LARGE SCALE GENOMIC DNA]</scope>
    <source>
        <strain evidence="7 8">C-169</strain>
    </source>
</reference>
<keyword evidence="3 5" id="KW-1133">Transmembrane helix</keyword>
<name>I0YR95_COCSC</name>
<dbReference type="SMART" id="SM00165">
    <property type="entry name" value="UBA"/>
    <property type="match status" value="1"/>
</dbReference>
<dbReference type="Pfam" id="PF00627">
    <property type="entry name" value="UBA"/>
    <property type="match status" value="1"/>
</dbReference>
<feature type="transmembrane region" description="Helical" evidence="5">
    <location>
        <begin position="43"/>
        <end position="65"/>
    </location>
</feature>
<evidence type="ECO:0000256" key="5">
    <source>
        <dbReference type="SAM" id="Phobius"/>
    </source>
</evidence>
<dbReference type="Proteomes" id="UP000007264">
    <property type="component" value="Unassembled WGS sequence"/>
</dbReference>
<dbReference type="SUPFAM" id="SSF144091">
    <property type="entry name" value="Rhomboid-like"/>
    <property type="match status" value="1"/>
</dbReference>
<sequence>MDTGGPSGFRNAPLTRTLVGAVCLTSLLWLTGVIKPHRQPSKVLLLLAFPQLGSLIFGPALLYQFRSLERQSGTAKFASLVGMALMLQYLLLLVPIGKELPAGPFPLIFACLTLFLIETPAMQHFSIFGVRLTEKVFTQAAALQLVLSSPRSALLLMAGGTLLGALQHFNFMGMRDWKVPGAVSGRLGSLLAPLLQGDRQGHRTMVRAPQSGSRTGAAVQRPLGQRAAARAPAVAASREGVEQLVAMGFSEEAARVALARSNNDVQAATSLLL</sequence>
<dbReference type="eggNOG" id="KOG4463">
    <property type="taxonomic scope" value="Eukaryota"/>
</dbReference>
<organism evidence="7 8">
    <name type="scientific">Coccomyxa subellipsoidea (strain C-169)</name>
    <name type="common">Green microalga</name>
    <dbReference type="NCBI Taxonomy" id="574566"/>
    <lineage>
        <taxon>Eukaryota</taxon>
        <taxon>Viridiplantae</taxon>
        <taxon>Chlorophyta</taxon>
        <taxon>core chlorophytes</taxon>
        <taxon>Trebouxiophyceae</taxon>
        <taxon>Trebouxiophyceae incertae sedis</taxon>
        <taxon>Coccomyxaceae</taxon>
        <taxon>Coccomyxa</taxon>
        <taxon>Coccomyxa subellipsoidea</taxon>
    </lineage>
</organism>
<gene>
    <name evidence="7" type="ORF">COCSUDRAFT_48460</name>
</gene>
<dbReference type="EMBL" id="AGSI01000014">
    <property type="protein sequence ID" value="EIE20914.1"/>
    <property type="molecule type" value="Genomic_DNA"/>
</dbReference>